<protein>
    <submittedName>
        <fullName evidence="1">Uncharacterized protein</fullName>
    </submittedName>
</protein>
<name>A0A0A9EWM0_ARUDO</name>
<dbReference type="AlphaFoldDB" id="A0A0A9EWM0"/>
<reference evidence="1" key="1">
    <citation type="submission" date="2014-09" db="EMBL/GenBank/DDBJ databases">
        <authorList>
            <person name="Magalhaes I.L.F."/>
            <person name="Oliveira U."/>
            <person name="Santos F.R."/>
            <person name="Vidigal T.H.D.A."/>
            <person name="Brescovit A.D."/>
            <person name="Santos A.J."/>
        </authorList>
    </citation>
    <scope>NUCLEOTIDE SEQUENCE</scope>
    <source>
        <tissue evidence="1">Shoot tissue taken approximately 20 cm above the soil surface</tissue>
    </source>
</reference>
<reference evidence="1" key="2">
    <citation type="journal article" date="2015" name="Data Brief">
        <title>Shoot transcriptome of the giant reed, Arundo donax.</title>
        <authorList>
            <person name="Barrero R.A."/>
            <person name="Guerrero F.D."/>
            <person name="Moolhuijzen P."/>
            <person name="Goolsby J.A."/>
            <person name="Tidwell J."/>
            <person name="Bellgard S.E."/>
            <person name="Bellgard M.I."/>
        </authorList>
    </citation>
    <scope>NUCLEOTIDE SEQUENCE</scope>
    <source>
        <tissue evidence="1">Shoot tissue taken approximately 20 cm above the soil surface</tissue>
    </source>
</reference>
<dbReference type="EMBL" id="GBRH01194517">
    <property type="protein sequence ID" value="JAE03379.1"/>
    <property type="molecule type" value="Transcribed_RNA"/>
</dbReference>
<proteinExistence type="predicted"/>
<organism evidence="1">
    <name type="scientific">Arundo donax</name>
    <name type="common">Giant reed</name>
    <name type="synonym">Donax arundinaceus</name>
    <dbReference type="NCBI Taxonomy" id="35708"/>
    <lineage>
        <taxon>Eukaryota</taxon>
        <taxon>Viridiplantae</taxon>
        <taxon>Streptophyta</taxon>
        <taxon>Embryophyta</taxon>
        <taxon>Tracheophyta</taxon>
        <taxon>Spermatophyta</taxon>
        <taxon>Magnoliopsida</taxon>
        <taxon>Liliopsida</taxon>
        <taxon>Poales</taxon>
        <taxon>Poaceae</taxon>
        <taxon>PACMAD clade</taxon>
        <taxon>Arundinoideae</taxon>
        <taxon>Arundineae</taxon>
        <taxon>Arundo</taxon>
    </lineage>
</organism>
<evidence type="ECO:0000313" key="1">
    <source>
        <dbReference type="EMBL" id="JAE03379.1"/>
    </source>
</evidence>
<sequence length="44" mass="5071">MMNLSSIVFAKKALLFPPWASHFLQRLKEVIYASSDGQHFFRSA</sequence>
<accession>A0A0A9EWM0</accession>